<dbReference type="PANTHER" id="PTHR37823">
    <property type="entry name" value="CYTOCHROME C-553-LIKE"/>
    <property type="match status" value="1"/>
</dbReference>
<dbReference type="Gene3D" id="1.10.760.10">
    <property type="entry name" value="Cytochrome c-like domain"/>
    <property type="match status" value="1"/>
</dbReference>
<dbReference type="PROSITE" id="PS51007">
    <property type="entry name" value="CYTC"/>
    <property type="match status" value="1"/>
</dbReference>
<gene>
    <name evidence="8" type="ORF">WG219_18670</name>
</gene>
<name>A0ABZ2RE43_ECTME</name>
<dbReference type="PRINTS" id="PR00605">
    <property type="entry name" value="CYTCHROMECIC"/>
</dbReference>
<keyword evidence="9" id="KW-1185">Reference proteome</keyword>
<dbReference type="Proteomes" id="UP001476583">
    <property type="component" value="Chromosome"/>
</dbReference>
<organism evidence="8 9">
    <name type="scientific">Ectopseudomonas mendocina</name>
    <name type="common">Pseudomonas mendocina</name>
    <dbReference type="NCBI Taxonomy" id="300"/>
    <lineage>
        <taxon>Bacteria</taxon>
        <taxon>Pseudomonadati</taxon>
        <taxon>Pseudomonadota</taxon>
        <taxon>Gammaproteobacteria</taxon>
        <taxon>Pseudomonadales</taxon>
        <taxon>Pseudomonadaceae</taxon>
        <taxon>Ectopseudomonas</taxon>
    </lineage>
</organism>
<feature type="domain" description="Cytochrome c" evidence="7">
    <location>
        <begin position="7"/>
        <end position="91"/>
    </location>
</feature>
<proteinExistence type="predicted"/>
<dbReference type="InterPro" id="IPR051811">
    <property type="entry name" value="Cytochrome_c550/c551-like"/>
</dbReference>
<dbReference type="EMBL" id="CP148074">
    <property type="protein sequence ID" value="WXL25303.1"/>
    <property type="molecule type" value="Genomic_DNA"/>
</dbReference>
<reference evidence="8 9" key="1">
    <citation type="submission" date="2024-03" db="EMBL/GenBank/DDBJ databases">
        <title>Complete genome of BD2.</title>
        <authorList>
            <person name="Cao G."/>
        </authorList>
    </citation>
    <scope>NUCLEOTIDE SEQUENCE [LARGE SCALE GENOMIC DNA]</scope>
    <source>
        <strain evidence="8 9">BD2</strain>
    </source>
</reference>
<dbReference type="SUPFAM" id="SSF46626">
    <property type="entry name" value="Cytochrome c"/>
    <property type="match status" value="1"/>
</dbReference>
<evidence type="ECO:0000256" key="3">
    <source>
        <dbReference type="ARBA" id="ARBA00022723"/>
    </source>
</evidence>
<evidence type="ECO:0000256" key="1">
    <source>
        <dbReference type="ARBA" id="ARBA00022448"/>
    </source>
</evidence>
<protein>
    <submittedName>
        <fullName evidence="8">Cytochrome c</fullName>
    </submittedName>
</protein>
<dbReference type="InterPro" id="IPR009056">
    <property type="entry name" value="Cyt_c-like_dom"/>
</dbReference>
<evidence type="ECO:0000256" key="2">
    <source>
        <dbReference type="ARBA" id="ARBA00022617"/>
    </source>
</evidence>
<evidence type="ECO:0000256" key="4">
    <source>
        <dbReference type="ARBA" id="ARBA00022982"/>
    </source>
</evidence>
<keyword evidence="1" id="KW-0813">Transport</keyword>
<evidence type="ECO:0000313" key="9">
    <source>
        <dbReference type="Proteomes" id="UP001476583"/>
    </source>
</evidence>
<keyword evidence="3 6" id="KW-0479">Metal-binding</keyword>
<dbReference type="InterPro" id="IPR008168">
    <property type="entry name" value="Cyt_C_IC"/>
</dbReference>
<keyword evidence="4" id="KW-0249">Electron transport</keyword>
<dbReference type="InterPro" id="IPR036909">
    <property type="entry name" value="Cyt_c-like_dom_sf"/>
</dbReference>
<keyword evidence="2 6" id="KW-0349">Heme</keyword>
<evidence type="ECO:0000313" key="8">
    <source>
        <dbReference type="EMBL" id="WXL25303.1"/>
    </source>
</evidence>
<keyword evidence="5 6" id="KW-0408">Iron</keyword>
<sequence length="93" mass="10250">MASLPAVAETDGKQLYQQRCAKCHGDNGRANTLRGWLSFAQNLSKAKWQDRTSDDEIIAAIQQGPGAMPAYADKLSTDEQQALVQYVRGLRKP</sequence>
<dbReference type="Pfam" id="PF13442">
    <property type="entry name" value="Cytochrome_CBB3"/>
    <property type="match status" value="1"/>
</dbReference>
<evidence type="ECO:0000259" key="7">
    <source>
        <dbReference type="PROSITE" id="PS51007"/>
    </source>
</evidence>
<evidence type="ECO:0000256" key="5">
    <source>
        <dbReference type="ARBA" id="ARBA00023004"/>
    </source>
</evidence>
<accession>A0ABZ2RE43</accession>
<evidence type="ECO:0000256" key="6">
    <source>
        <dbReference type="PROSITE-ProRule" id="PRU00433"/>
    </source>
</evidence>